<name>A0A372LGW5_9BACI</name>
<gene>
    <name evidence="2" type="ORF">D0466_02735</name>
</gene>
<keyword evidence="1" id="KW-0812">Transmembrane</keyword>
<sequence>MMINWRLRFRNPTWIVTVGIPSLLILAQMILAFINQFIYPIGFTISDDALNGFMQIVNFFAITFLGIGGVVDPTTKGLSDSERAKNYSEPK</sequence>
<dbReference type="EMBL" id="QVTD01000003">
    <property type="protein sequence ID" value="RFU64856.1"/>
    <property type="molecule type" value="Genomic_DNA"/>
</dbReference>
<keyword evidence="3" id="KW-1185">Reference proteome</keyword>
<protein>
    <submittedName>
        <fullName evidence="2">Phage holin</fullName>
    </submittedName>
</protein>
<dbReference type="InterPro" id="IPR006485">
    <property type="entry name" value="Phage-like_holin"/>
</dbReference>
<evidence type="ECO:0000256" key="1">
    <source>
        <dbReference type="SAM" id="Phobius"/>
    </source>
</evidence>
<dbReference type="Pfam" id="PF04531">
    <property type="entry name" value="Phage_holin_1"/>
    <property type="match status" value="1"/>
</dbReference>
<reference evidence="2 3" key="1">
    <citation type="submission" date="2018-08" db="EMBL/GenBank/DDBJ databases">
        <title>Bacillus chawlae sp. nov., Bacillus glennii sp. nov., and Bacillus saganii sp. nov. Isolated from the Vehicle Assembly Building at Kennedy Space Center where the Viking Spacecraft were Assembled.</title>
        <authorList>
            <person name="Seuylemezian A."/>
            <person name="Vaishampayan P."/>
        </authorList>
    </citation>
    <scope>NUCLEOTIDE SEQUENCE [LARGE SCALE GENOMIC DNA]</scope>
    <source>
        <strain evidence="2 3">V44-8</strain>
    </source>
</reference>
<evidence type="ECO:0000313" key="2">
    <source>
        <dbReference type="EMBL" id="RFU64856.1"/>
    </source>
</evidence>
<dbReference type="NCBIfam" id="TIGR01598">
    <property type="entry name" value="holin_phiLC3"/>
    <property type="match status" value="1"/>
</dbReference>
<dbReference type="Proteomes" id="UP000262939">
    <property type="component" value="Unassembled WGS sequence"/>
</dbReference>
<feature type="transmembrane region" description="Helical" evidence="1">
    <location>
        <begin position="12"/>
        <end position="33"/>
    </location>
</feature>
<dbReference type="AlphaFoldDB" id="A0A372LGW5"/>
<accession>A0A372LGW5</accession>
<evidence type="ECO:0000313" key="3">
    <source>
        <dbReference type="Proteomes" id="UP000262939"/>
    </source>
</evidence>
<keyword evidence="1" id="KW-0472">Membrane</keyword>
<keyword evidence="1" id="KW-1133">Transmembrane helix</keyword>
<organism evidence="2 3">
    <name type="scientific">Peribacillus glennii</name>
    <dbReference type="NCBI Taxonomy" id="2303991"/>
    <lineage>
        <taxon>Bacteria</taxon>
        <taxon>Bacillati</taxon>
        <taxon>Bacillota</taxon>
        <taxon>Bacilli</taxon>
        <taxon>Bacillales</taxon>
        <taxon>Bacillaceae</taxon>
        <taxon>Peribacillus</taxon>
    </lineage>
</organism>
<dbReference type="OrthoDB" id="3176072at2"/>
<dbReference type="RefSeq" id="WP_117321032.1">
    <property type="nucleotide sequence ID" value="NZ_QVTD01000003.1"/>
</dbReference>
<feature type="transmembrane region" description="Helical" evidence="1">
    <location>
        <begin position="53"/>
        <end position="71"/>
    </location>
</feature>
<comment type="caution">
    <text evidence="2">The sequence shown here is derived from an EMBL/GenBank/DDBJ whole genome shotgun (WGS) entry which is preliminary data.</text>
</comment>
<proteinExistence type="predicted"/>